<dbReference type="InterPro" id="IPR045584">
    <property type="entry name" value="Pilin-like"/>
</dbReference>
<proteinExistence type="predicted"/>
<dbReference type="SUPFAM" id="SSF54523">
    <property type="entry name" value="Pili subunits"/>
    <property type="match status" value="1"/>
</dbReference>
<evidence type="ECO:0000313" key="3">
    <source>
        <dbReference type="Proteomes" id="UP000182059"/>
    </source>
</evidence>
<organism evidence="2 3">
    <name type="scientific">Candidatus Nomurabacteria bacterium CG2_30_43_9</name>
    <dbReference type="NCBI Taxonomy" id="1805283"/>
    <lineage>
        <taxon>Bacteria</taxon>
        <taxon>Candidatus Nomuraibacteriota</taxon>
    </lineage>
</organism>
<evidence type="ECO:0000256" key="1">
    <source>
        <dbReference type="SAM" id="Phobius"/>
    </source>
</evidence>
<evidence type="ECO:0008006" key="4">
    <source>
        <dbReference type="Google" id="ProtNLM"/>
    </source>
</evidence>
<dbReference type="PROSITE" id="PS00409">
    <property type="entry name" value="PROKAR_NTER_METHYL"/>
    <property type="match status" value="1"/>
</dbReference>
<feature type="transmembrane region" description="Helical" evidence="1">
    <location>
        <begin position="12"/>
        <end position="31"/>
    </location>
</feature>
<dbReference type="EMBL" id="MNYX01000050">
    <property type="protein sequence ID" value="OIP65340.1"/>
    <property type="molecule type" value="Genomic_DNA"/>
</dbReference>
<dbReference type="Gene3D" id="3.30.700.10">
    <property type="entry name" value="Glycoprotein, Type 4 Pilin"/>
    <property type="match status" value="1"/>
</dbReference>
<accession>A0A1J5FZ09</accession>
<reference evidence="2 3" key="1">
    <citation type="journal article" date="2016" name="Environ. Microbiol.">
        <title>Genomic resolution of a cold subsurface aquifer community provides metabolic insights for novel microbes adapted to high CO concentrations.</title>
        <authorList>
            <person name="Probst A.J."/>
            <person name="Castelle C.J."/>
            <person name="Singh A."/>
            <person name="Brown C.T."/>
            <person name="Anantharaman K."/>
            <person name="Sharon I."/>
            <person name="Hug L.A."/>
            <person name="Burstein D."/>
            <person name="Emerson J.B."/>
            <person name="Thomas B.C."/>
            <person name="Banfield J.F."/>
        </authorList>
    </citation>
    <scope>NUCLEOTIDE SEQUENCE [LARGE SCALE GENOMIC DNA]</scope>
    <source>
        <strain evidence="2">CG2_30_43_9</strain>
    </source>
</reference>
<dbReference type="Pfam" id="PF07963">
    <property type="entry name" value="N_methyl"/>
    <property type="match status" value="1"/>
</dbReference>
<dbReference type="InterPro" id="IPR012902">
    <property type="entry name" value="N_methyl_site"/>
</dbReference>
<sequence>MKIQNTNSRGFTLIELLVVIAIIGALSGVVLQSLNSARVKSRDTQRLASIDQINKALELAATGGTNSLPGGGNNYFCVGLTADTSPTCSVSATKYSATLNTIITTNLAGTIPRDPRFINGIGTAYLYNSNVDPDGAGTVLTTGAYLSWVKEATGTNCGRGSAYTVAVTNGTQCFLRIGNAI</sequence>
<keyword evidence="1" id="KW-0812">Transmembrane</keyword>
<dbReference type="AlphaFoldDB" id="A0A1J5FZ09"/>
<gene>
    <name evidence="2" type="ORF">AUK15_01930</name>
</gene>
<dbReference type="Proteomes" id="UP000182059">
    <property type="component" value="Unassembled WGS sequence"/>
</dbReference>
<keyword evidence="1" id="KW-1133">Transmembrane helix</keyword>
<keyword evidence="1" id="KW-0472">Membrane</keyword>
<protein>
    <recommendedName>
        <fullName evidence="4">Type II secretion system protein GspG C-terminal domain-containing protein</fullName>
    </recommendedName>
</protein>
<comment type="caution">
    <text evidence="2">The sequence shown here is derived from an EMBL/GenBank/DDBJ whole genome shotgun (WGS) entry which is preliminary data.</text>
</comment>
<dbReference type="PANTHER" id="PTHR30093">
    <property type="entry name" value="GENERAL SECRETION PATHWAY PROTEIN G"/>
    <property type="match status" value="1"/>
</dbReference>
<evidence type="ECO:0000313" key="2">
    <source>
        <dbReference type="EMBL" id="OIP65340.1"/>
    </source>
</evidence>
<name>A0A1J5FZ09_9BACT</name>
<dbReference type="NCBIfam" id="TIGR02532">
    <property type="entry name" value="IV_pilin_GFxxxE"/>
    <property type="match status" value="1"/>
</dbReference>